<name>A0A835YY98_9STRA</name>
<reference evidence="1" key="1">
    <citation type="submission" date="2021-02" db="EMBL/GenBank/DDBJ databases">
        <title>First Annotated Genome of the Yellow-green Alga Tribonema minus.</title>
        <authorList>
            <person name="Mahan K.M."/>
        </authorList>
    </citation>
    <scope>NUCLEOTIDE SEQUENCE</scope>
    <source>
        <strain evidence="1">UTEX B ZZ1240</strain>
    </source>
</reference>
<dbReference type="Proteomes" id="UP000664859">
    <property type="component" value="Unassembled WGS sequence"/>
</dbReference>
<evidence type="ECO:0000313" key="1">
    <source>
        <dbReference type="EMBL" id="KAG5183014.1"/>
    </source>
</evidence>
<protein>
    <submittedName>
        <fullName evidence="1">Uncharacterized protein</fullName>
    </submittedName>
</protein>
<sequence>MEFVEKAVSAAQLHDNAALWDFSKMEISDATFDHLVRCSQGLPLPDSIDLSYNRLTERCFKSLMKLLGANERCTVKLTGNRFSAVADEFMQLLYQQLVFGEVWPWQVRRRGSALAKTFEKAAYDCVRTALGDAWVPAENDADPLNFWHALPHVRDAHNGGMEAMVEHDGMFVSRESETIVWHLFHQRMGAREVQCLPTILAKVRDWLTAWEERLDNEGSWTRTLWGRSEVRLPKVLEGASAYRFVFYISFIAFNEWEDERDVRSSIANSGLDVRLLPMEVALRPWAVWFVRNAASLFQFTSQHFEMWSEQELRVAASTGVLRARPWWIPPCVWTWQSDSITIDRFVVGPGFPFLPAVGDEIERLAQSPLSAAAASGNGHAFDSMMEAVDPRRLHASDALPSILEFATRPDTDRFLRLWLMVGAEAFSDEQLRSIDSFTRFGDGSTIMSMNKARATANGMERAIIRSFVTAELARRQDIRDSDTSCR</sequence>
<dbReference type="EMBL" id="JAFCMP010000223">
    <property type="protein sequence ID" value="KAG5183014.1"/>
    <property type="molecule type" value="Genomic_DNA"/>
</dbReference>
<comment type="caution">
    <text evidence="1">The sequence shown here is derived from an EMBL/GenBank/DDBJ whole genome shotgun (WGS) entry which is preliminary data.</text>
</comment>
<dbReference type="AlphaFoldDB" id="A0A835YY98"/>
<gene>
    <name evidence="1" type="ORF">JKP88DRAFT_241285</name>
</gene>
<evidence type="ECO:0000313" key="2">
    <source>
        <dbReference type="Proteomes" id="UP000664859"/>
    </source>
</evidence>
<accession>A0A835YY98</accession>
<keyword evidence="2" id="KW-1185">Reference proteome</keyword>
<organism evidence="1 2">
    <name type="scientific">Tribonema minus</name>
    <dbReference type="NCBI Taxonomy" id="303371"/>
    <lineage>
        <taxon>Eukaryota</taxon>
        <taxon>Sar</taxon>
        <taxon>Stramenopiles</taxon>
        <taxon>Ochrophyta</taxon>
        <taxon>PX clade</taxon>
        <taxon>Xanthophyceae</taxon>
        <taxon>Tribonematales</taxon>
        <taxon>Tribonemataceae</taxon>
        <taxon>Tribonema</taxon>
    </lineage>
</organism>
<proteinExistence type="predicted"/>